<dbReference type="GO" id="GO:0000278">
    <property type="term" value="P:mitotic cell cycle"/>
    <property type="evidence" value="ECO:0007669"/>
    <property type="project" value="UniProtKB-ARBA"/>
</dbReference>
<dbReference type="InParanoid" id="A0A1Y1XV00"/>
<dbReference type="AlphaFoldDB" id="A0A1Y1XV00"/>
<dbReference type="InterPro" id="IPR034085">
    <property type="entry name" value="TOG"/>
</dbReference>
<comment type="caution">
    <text evidence="8">The sequence shown here is derived from an EMBL/GenBank/DDBJ whole genome shotgun (WGS) entry which is preliminary data.</text>
</comment>
<dbReference type="GO" id="GO:0005819">
    <property type="term" value="C:spindle"/>
    <property type="evidence" value="ECO:0007669"/>
    <property type="project" value="UniProtKB-SubCell"/>
</dbReference>
<evidence type="ECO:0000313" key="8">
    <source>
        <dbReference type="EMBL" id="ORX89505.1"/>
    </source>
</evidence>
<keyword evidence="5" id="KW-0498">Mitosis</keyword>
<protein>
    <recommendedName>
        <fullName evidence="7">TOG domain-containing protein</fullName>
    </recommendedName>
</protein>
<dbReference type="STRING" id="1314790.A0A1Y1XV00"/>
<evidence type="ECO:0000256" key="2">
    <source>
        <dbReference type="ARBA" id="ARBA00009549"/>
    </source>
</evidence>
<dbReference type="OrthoDB" id="46159at2759"/>
<dbReference type="GO" id="GO:0008017">
    <property type="term" value="F:microtubule binding"/>
    <property type="evidence" value="ECO:0007669"/>
    <property type="project" value="TreeGrafter"/>
</dbReference>
<dbReference type="Proteomes" id="UP000193498">
    <property type="component" value="Unassembled WGS sequence"/>
</dbReference>
<dbReference type="InterPro" id="IPR024395">
    <property type="entry name" value="CLASP_N_dom"/>
</dbReference>
<keyword evidence="5" id="KW-0131">Cell cycle</keyword>
<dbReference type="Pfam" id="PF12348">
    <property type="entry name" value="CLASP_N"/>
    <property type="match status" value="1"/>
</dbReference>
<dbReference type="SMART" id="SM01349">
    <property type="entry name" value="TOG"/>
    <property type="match status" value="1"/>
</dbReference>
<feature type="domain" description="TOG" evidence="7">
    <location>
        <begin position="7"/>
        <end position="238"/>
    </location>
</feature>
<reference evidence="8 9" key="1">
    <citation type="submission" date="2016-07" db="EMBL/GenBank/DDBJ databases">
        <title>Pervasive Adenine N6-methylation of Active Genes in Fungi.</title>
        <authorList>
            <consortium name="DOE Joint Genome Institute"/>
            <person name="Mondo S.J."/>
            <person name="Dannebaum R.O."/>
            <person name="Kuo R.C."/>
            <person name="Labutti K."/>
            <person name="Haridas S."/>
            <person name="Kuo A."/>
            <person name="Salamov A."/>
            <person name="Ahrendt S.R."/>
            <person name="Lipzen A."/>
            <person name="Sullivan W."/>
            <person name="Andreopoulos W.B."/>
            <person name="Clum A."/>
            <person name="Lindquist E."/>
            <person name="Daum C."/>
            <person name="Ramamoorthy G.K."/>
            <person name="Gryganskyi A."/>
            <person name="Culley D."/>
            <person name="Magnuson J.K."/>
            <person name="James T.Y."/>
            <person name="O'Malley M.A."/>
            <person name="Stajich J.E."/>
            <person name="Spatafora J.W."/>
            <person name="Visel A."/>
            <person name="Grigoriev I.V."/>
        </authorList>
    </citation>
    <scope>NUCLEOTIDE SEQUENCE [LARGE SCALE GENOMIC DNA]</scope>
    <source>
        <strain evidence="8 9">CBS 931.73</strain>
    </source>
</reference>
<dbReference type="GO" id="GO:0000226">
    <property type="term" value="P:microtubule cytoskeleton organization"/>
    <property type="evidence" value="ECO:0007669"/>
    <property type="project" value="TreeGrafter"/>
</dbReference>
<evidence type="ECO:0000256" key="5">
    <source>
        <dbReference type="ARBA" id="ARBA00022776"/>
    </source>
</evidence>
<keyword evidence="3" id="KW-0132">Cell division</keyword>
<evidence type="ECO:0000256" key="1">
    <source>
        <dbReference type="ARBA" id="ARBA00004186"/>
    </source>
</evidence>
<feature type="compositionally biased region" description="Basic and acidic residues" evidence="6">
    <location>
        <begin position="253"/>
        <end position="262"/>
    </location>
</feature>
<dbReference type="PANTHER" id="PTHR21567:SF9">
    <property type="entry name" value="CLIP-ASSOCIATING PROTEIN"/>
    <property type="match status" value="1"/>
</dbReference>
<proteinExistence type="inferred from homology"/>
<dbReference type="GO" id="GO:0051301">
    <property type="term" value="P:cell division"/>
    <property type="evidence" value="ECO:0007669"/>
    <property type="project" value="UniProtKB-KW"/>
</dbReference>
<evidence type="ECO:0000256" key="3">
    <source>
        <dbReference type="ARBA" id="ARBA00022618"/>
    </source>
</evidence>
<comment type="similarity">
    <text evidence="2">Belongs to the CLASP family.</text>
</comment>
<sequence length="282" mass="31833">MMGPSEKSYEQEVVSYSRTFAESEEEEWLKRRDVLAALKEALPNVCKYSNFMELCKVVAPGVIDCVKSERTQLCNMAMEYIVELVQHLKFEFDPLANAYLPVILKNCGRTNKIIRTKAVDSLIKILSLSGPTSWFSSLLEEQSSENKDIRFGVIKGLQCVVNLWESRLGDEFVMIEKAIAAGISDASPEVRDIAFNTYNSYFTKNTSREVAFKSTLDPITLKTLEKSQTRKATVTTIKRPSIASLKKQMRAKMQQEKAKEAPTEEEIDTGYPSPPMSTKSIL</sequence>
<dbReference type="SUPFAM" id="SSF48371">
    <property type="entry name" value="ARM repeat"/>
    <property type="match status" value="1"/>
</dbReference>
<dbReference type="EMBL" id="MCFE01000441">
    <property type="protein sequence ID" value="ORX89505.1"/>
    <property type="molecule type" value="Genomic_DNA"/>
</dbReference>
<gene>
    <name evidence="8" type="ORF">K493DRAFT_318645</name>
</gene>
<feature type="region of interest" description="Disordered" evidence="6">
    <location>
        <begin position="245"/>
        <end position="282"/>
    </location>
</feature>
<keyword evidence="4" id="KW-0493">Microtubule</keyword>
<dbReference type="InterPro" id="IPR016024">
    <property type="entry name" value="ARM-type_fold"/>
</dbReference>
<organism evidence="8 9">
    <name type="scientific">Basidiobolus meristosporus CBS 931.73</name>
    <dbReference type="NCBI Taxonomy" id="1314790"/>
    <lineage>
        <taxon>Eukaryota</taxon>
        <taxon>Fungi</taxon>
        <taxon>Fungi incertae sedis</taxon>
        <taxon>Zoopagomycota</taxon>
        <taxon>Entomophthoromycotina</taxon>
        <taxon>Basidiobolomycetes</taxon>
        <taxon>Basidiobolales</taxon>
        <taxon>Basidiobolaceae</taxon>
        <taxon>Basidiobolus</taxon>
    </lineage>
</organism>
<accession>A0A1Y1XV00</accession>
<name>A0A1Y1XV00_9FUNG</name>
<evidence type="ECO:0000256" key="6">
    <source>
        <dbReference type="SAM" id="MobiDB-lite"/>
    </source>
</evidence>
<keyword evidence="9" id="KW-1185">Reference proteome</keyword>
<dbReference type="InterPro" id="IPR011989">
    <property type="entry name" value="ARM-like"/>
</dbReference>
<dbReference type="Gene3D" id="1.25.10.10">
    <property type="entry name" value="Leucine-rich Repeat Variant"/>
    <property type="match status" value="1"/>
</dbReference>
<comment type="subcellular location">
    <subcellularLocation>
        <location evidence="1">Cytoplasm</location>
        <location evidence="1">Cytoskeleton</location>
        <location evidence="1">Spindle</location>
    </subcellularLocation>
</comment>
<dbReference type="PANTHER" id="PTHR21567">
    <property type="entry name" value="CLASP"/>
    <property type="match status" value="1"/>
</dbReference>
<evidence type="ECO:0000259" key="7">
    <source>
        <dbReference type="SMART" id="SM01349"/>
    </source>
</evidence>
<evidence type="ECO:0000256" key="4">
    <source>
        <dbReference type="ARBA" id="ARBA00022701"/>
    </source>
</evidence>
<dbReference type="GO" id="GO:0005881">
    <property type="term" value="C:cytoplasmic microtubule"/>
    <property type="evidence" value="ECO:0007669"/>
    <property type="project" value="TreeGrafter"/>
</dbReference>
<evidence type="ECO:0000313" key="9">
    <source>
        <dbReference type="Proteomes" id="UP000193498"/>
    </source>
</evidence>